<proteinExistence type="predicted"/>
<dbReference type="GO" id="GO:0006397">
    <property type="term" value="P:mRNA processing"/>
    <property type="evidence" value="ECO:0007669"/>
    <property type="project" value="InterPro"/>
</dbReference>
<gene>
    <name evidence="2" type="ORF">FNV43_RR15074</name>
</gene>
<dbReference type="EMBL" id="VOIH02000007">
    <property type="protein sequence ID" value="KAF3441163.1"/>
    <property type="molecule type" value="Genomic_DNA"/>
</dbReference>
<protein>
    <submittedName>
        <fullName evidence="2">Uncharacterized protein</fullName>
    </submittedName>
</protein>
<dbReference type="OrthoDB" id="660348at2759"/>
<reference evidence="2" key="1">
    <citation type="submission" date="2020-03" db="EMBL/GenBank/DDBJ databases">
        <title>A high-quality chromosome-level genome assembly of a woody plant with both climbing and erect habits, Rhamnella rubrinervis.</title>
        <authorList>
            <person name="Lu Z."/>
            <person name="Yang Y."/>
            <person name="Zhu X."/>
            <person name="Sun Y."/>
        </authorList>
    </citation>
    <scope>NUCLEOTIDE SEQUENCE</scope>
    <source>
        <strain evidence="2">BYM</strain>
        <tissue evidence="2">Leaf</tissue>
    </source>
</reference>
<evidence type="ECO:0000313" key="2">
    <source>
        <dbReference type="EMBL" id="KAF3441163.1"/>
    </source>
</evidence>
<keyword evidence="3" id="KW-1185">Reference proteome</keyword>
<accession>A0A8K0GX65</accession>
<sequence length="191" mass="19897">MVSTSSTPFDGSGYRLFGREAPVYNCMGGGKGEKTVLLQLGSLDLLRFFGRGFHMYAGAQVIGATGSMGVTHGDQNFPGTPAFLPVMQFGGQHPGGIGVLAVGMAFPGYVAQSQLGLANNEMTWLPVLAGAGGLGTSYCPPYITVDGSYHARPSGQTSSGGASSKENNGNKPNNEWKSSLSHMVYARFGSF</sequence>
<name>A0A8K0GX65_9ROSA</name>
<dbReference type="PANTHER" id="PTHR46837:SF5">
    <property type="entry name" value="PROTEIN MLN51 HOMOLOG"/>
    <property type="match status" value="1"/>
</dbReference>
<feature type="compositionally biased region" description="Polar residues" evidence="1">
    <location>
        <begin position="154"/>
        <end position="176"/>
    </location>
</feature>
<comment type="caution">
    <text evidence="2">The sequence shown here is derived from an EMBL/GenBank/DDBJ whole genome shotgun (WGS) entry which is preliminary data.</text>
</comment>
<dbReference type="AlphaFoldDB" id="A0A8K0GX65"/>
<dbReference type="GO" id="GO:0035145">
    <property type="term" value="C:exon-exon junction complex"/>
    <property type="evidence" value="ECO:0007669"/>
    <property type="project" value="InterPro"/>
</dbReference>
<organism evidence="2 3">
    <name type="scientific">Rhamnella rubrinervis</name>
    <dbReference type="NCBI Taxonomy" id="2594499"/>
    <lineage>
        <taxon>Eukaryota</taxon>
        <taxon>Viridiplantae</taxon>
        <taxon>Streptophyta</taxon>
        <taxon>Embryophyta</taxon>
        <taxon>Tracheophyta</taxon>
        <taxon>Spermatophyta</taxon>
        <taxon>Magnoliopsida</taxon>
        <taxon>eudicotyledons</taxon>
        <taxon>Gunneridae</taxon>
        <taxon>Pentapetalae</taxon>
        <taxon>rosids</taxon>
        <taxon>fabids</taxon>
        <taxon>Rosales</taxon>
        <taxon>Rhamnaceae</taxon>
        <taxon>rhamnoid group</taxon>
        <taxon>Rhamneae</taxon>
        <taxon>Rhamnella</taxon>
    </lineage>
</organism>
<feature type="region of interest" description="Disordered" evidence="1">
    <location>
        <begin position="153"/>
        <end position="176"/>
    </location>
</feature>
<evidence type="ECO:0000256" key="1">
    <source>
        <dbReference type="SAM" id="MobiDB-lite"/>
    </source>
</evidence>
<dbReference type="Proteomes" id="UP000796880">
    <property type="component" value="Unassembled WGS sequence"/>
</dbReference>
<dbReference type="InterPro" id="IPR044796">
    <property type="entry name" value="MLN51_plant"/>
</dbReference>
<evidence type="ECO:0000313" key="3">
    <source>
        <dbReference type="Proteomes" id="UP000796880"/>
    </source>
</evidence>
<dbReference type="GO" id="GO:0003729">
    <property type="term" value="F:mRNA binding"/>
    <property type="evidence" value="ECO:0007669"/>
    <property type="project" value="InterPro"/>
</dbReference>
<dbReference type="PANTHER" id="PTHR46837">
    <property type="entry name" value="PROTEIN MLN51 HOMOLOG"/>
    <property type="match status" value="1"/>
</dbReference>